<evidence type="ECO:0000313" key="2">
    <source>
        <dbReference type="EMBL" id="KZV33880.1"/>
    </source>
</evidence>
<sequence length="323" mass="35277">MSLFDLQDVWGTQLNVLSTRRGFWEVRLPKSQQGSNLGFPLLRGKTSPSPPLNSRRRRRCPPAAAAADLRRKFVSGRFDEENPFMQNSSMLLVQPDEGVSVLVVDRIGDYLPQSTEKSRVLVIPVGARHKCQQESKNRNFDTVAGPPPCAAAPPSRNHECARRARWPCNDGLVQRDRCAIVGRRMAPRHERRSAAGCRCAHLLRDLPGVEAGRAGRRLSITRCAATRALTVREAAHSRALAARLRRTIALRWPAGFSPSCAAGQRTIAHVSTDVRAACALAVHVIFVGGGAAGRPPLPRGSGDVVTADLNSSRVWFEPVPGSR</sequence>
<accession>A0A2Z7BHX6</accession>
<proteinExistence type="predicted"/>
<evidence type="ECO:0000256" key="1">
    <source>
        <dbReference type="SAM" id="MobiDB-lite"/>
    </source>
</evidence>
<reference evidence="2 3" key="1">
    <citation type="journal article" date="2015" name="Proc. Natl. Acad. Sci. U.S.A.">
        <title>The resurrection genome of Boea hygrometrica: A blueprint for survival of dehydration.</title>
        <authorList>
            <person name="Xiao L."/>
            <person name="Yang G."/>
            <person name="Zhang L."/>
            <person name="Yang X."/>
            <person name="Zhao S."/>
            <person name="Ji Z."/>
            <person name="Zhou Q."/>
            <person name="Hu M."/>
            <person name="Wang Y."/>
            <person name="Chen M."/>
            <person name="Xu Y."/>
            <person name="Jin H."/>
            <person name="Xiao X."/>
            <person name="Hu G."/>
            <person name="Bao F."/>
            <person name="Hu Y."/>
            <person name="Wan P."/>
            <person name="Li L."/>
            <person name="Deng X."/>
            <person name="Kuang T."/>
            <person name="Xiang C."/>
            <person name="Zhu J.K."/>
            <person name="Oliver M.J."/>
            <person name="He Y."/>
        </authorList>
    </citation>
    <scope>NUCLEOTIDE SEQUENCE [LARGE SCALE GENOMIC DNA]</scope>
    <source>
        <strain evidence="3">cv. XS01</strain>
    </source>
</reference>
<dbReference type="AlphaFoldDB" id="A0A2Z7BHX6"/>
<name>A0A2Z7BHX6_9LAMI</name>
<protein>
    <submittedName>
        <fullName evidence="2">Uncharacterized protein</fullName>
    </submittedName>
</protein>
<feature type="region of interest" description="Disordered" evidence="1">
    <location>
        <begin position="37"/>
        <end position="61"/>
    </location>
</feature>
<keyword evidence="3" id="KW-1185">Reference proteome</keyword>
<dbReference type="Proteomes" id="UP000250235">
    <property type="component" value="Unassembled WGS sequence"/>
</dbReference>
<gene>
    <name evidence="2" type="ORF">F511_15493</name>
</gene>
<evidence type="ECO:0000313" key="3">
    <source>
        <dbReference type="Proteomes" id="UP000250235"/>
    </source>
</evidence>
<dbReference type="EMBL" id="KV005655">
    <property type="protein sequence ID" value="KZV33880.1"/>
    <property type="molecule type" value="Genomic_DNA"/>
</dbReference>
<organism evidence="2 3">
    <name type="scientific">Dorcoceras hygrometricum</name>
    <dbReference type="NCBI Taxonomy" id="472368"/>
    <lineage>
        <taxon>Eukaryota</taxon>
        <taxon>Viridiplantae</taxon>
        <taxon>Streptophyta</taxon>
        <taxon>Embryophyta</taxon>
        <taxon>Tracheophyta</taxon>
        <taxon>Spermatophyta</taxon>
        <taxon>Magnoliopsida</taxon>
        <taxon>eudicotyledons</taxon>
        <taxon>Gunneridae</taxon>
        <taxon>Pentapetalae</taxon>
        <taxon>asterids</taxon>
        <taxon>lamiids</taxon>
        <taxon>Lamiales</taxon>
        <taxon>Gesneriaceae</taxon>
        <taxon>Didymocarpoideae</taxon>
        <taxon>Trichosporeae</taxon>
        <taxon>Loxocarpinae</taxon>
        <taxon>Dorcoceras</taxon>
    </lineage>
</organism>